<dbReference type="GO" id="GO:0032259">
    <property type="term" value="P:methylation"/>
    <property type="evidence" value="ECO:0007669"/>
    <property type="project" value="UniProtKB-KW"/>
</dbReference>
<reference evidence="5" key="1">
    <citation type="submission" date="2016-10" db="EMBL/GenBank/DDBJ databases">
        <authorList>
            <person name="Varghese N."/>
            <person name="Submissions S."/>
        </authorList>
    </citation>
    <scope>NUCLEOTIDE SEQUENCE [LARGE SCALE GENOMIC DNA]</scope>
    <source>
        <strain evidence="5">DSM 18733</strain>
    </source>
</reference>
<dbReference type="Gene3D" id="3.40.50.150">
    <property type="entry name" value="Vaccinia Virus protein VP39"/>
    <property type="match status" value="1"/>
</dbReference>
<evidence type="ECO:0000313" key="4">
    <source>
        <dbReference type="EMBL" id="SEL05540.1"/>
    </source>
</evidence>
<dbReference type="RefSeq" id="WP_093322498.1">
    <property type="nucleotide sequence ID" value="NZ_FOAF01000001.1"/>
</dbReference>
<dbReference type="CDD" id="cd02440">
    <property type="entry name" value="AdoMet_MTases"/>
    <property type="match status" value="1"/>
</dbReference>
<dbReference type="PANTHER" id="PTHR10509:SF14">
    <property type="entry name" value="CAFFEOYL-COA O-METHYLTRANSFERASE 3-RELATED"/>
    <property type="match status" value="1"/>
</dbReference>
<dbReference type="AlphaFoldDB" id="A0A1H7M2P7"/>
<dbReference type="Pfam" id="PF01596">
    <property type="entry name" value="Methyltransf_3"/>
    <property type="match status" value="1"/>
</dbReference>
<proteinExistence type="predicted"/>
<protein>
    <submittedName>
        <fullName evidence="4">Predicted O-methyltransferase YrrM</fullName>
    </submittedName>
</protein>
<keyword evidence="3" id="KW-0949">S-adenosyl-L-methionine</keyword>
<name>A0A1H7M2P7_OLID1</name>
<dbReference type="SUPFAM" id="SSF53335">
    <property type="entry name" value="S-adenosyl-L-methionine-dependent methyltransferases"/>
    <property type="match status" value="1"/>
</dbReference>
<dbReference type="GO" id="GO:0008171">
    <property type="term" value="F:O-methyltransferase activity"/>
    <property type="evidence" value="ECO:0007669"/>
    <property type="project" value="InterPro"/>
</dbReference>
<evidence type="ECO:0000256" key="1">
    <source>
        <dbReference type="ARBA" id="ARBA00022603"/>
    </source>
</evidence>
<accession>A0A1H7M2P7</accession>
<dbReference type="GO" id="GO:0008757">
    <property type="term" value="F:S-adenosylmethionine-dependent methyltransferase activity"/>
    <property type="evidence" value="ECO:0007669"/>
    <property type="project" value="TreeGrafter"/>
</dbReference>
<sequence>MDNELFTLVDNYISKLVAVEDDVLQGVNTSIEQADMPQISVSASQGKFLQLLAKLTQARKILELGTLAGYSTIWLARALPNNGKLITIEYSEKHAQVALTNIKKANLQEIVDIRVGRALDILPQIEKKNEGPFDLIFIDADKPPYLEYFDWAIKLARPGTLIIADNVIREGKVLDAKNADERVKGVQRLNESLSKDTRVFSTIIQTVGTKEHDGMILAIVN</sequence>
<keyword evidence="1 4" id="KW-0489">Methyltransferase</keyword>
<dbReference type="PANTHER" id="PTHR10509">
    <property type="entry name" value="O-METHYLTRANSFERASE-RELATED"/>
    <property type="match status" value="1"/>
</dbReference>
<dbReference type="InterPro" id="IPR002935">
    <property type="entry name" value="SAM_O-MeTrfase"/>
</dbReference>
<gene>
    <name evidence="4" type="ORF">SAMN05661044_01845</name>
</gene>
<dbReference type="InterPro" id="IPR050362">
    <property type="entry name" value="Cation-dep_OMT"/>
</dbReference>
<dbReference type="OrthoDB" id="9799672at2"/>
<dbReference type="Proteomes" id="UP000199421">
    <property type="component" value="Unassembled WGS sequence"/>
</dbReference>
<evidence type="ECO:0000256" key="3">
    <source>
        <dbReference type="ARBA" id="ARBA00022691"/>
    </source>
</evidence>
<keyword evidence="2 4" id="KW-0808">Transferase</keyword>
<dbReference type="InterPro" id="IPR029063">
    <property type="entry name" value="SAM-dependent_MTases_sf"/>
</dbReference>
<keyword evidence="5" id="KW-1185">Reference proteome</keyword>
<evidence type="ECO:0000256" key="2">
    <source>
        <dbReference type="ARBA" id="ARBA00022679"/>
    </source>
</evidence>
<organism evidence="4 5">
    <name type="scientific">Olivibacter domesticus</name>
    <name type="common">Pseudosphingobacterium domesticum</name>
    <dbReference type="NCBI Taxonomy" id="407022"/>
    <lineage>
        <taxon>Bacteria</taxon>
        <taxon>Pseudomonadati</taxon>
        <taxon>Bacteroidota</taxon>
        <taxon>Sphingobacteriia</taxon>
        <taxon>Sphingobacteriales</taxon>
        <taxon>Sphingobacteriaceae</taxon>
        <taxon>Olivibacter</taxon>
    </lineage>
</organism>
<evidence type="ECO:0000313" key="5">
    <source>
        <dbReference type="Proteomes" id="UP000199421"/>
    </source>
</evidence>
<dbReference type="PROSITE" id="PS51682">
    <property type="entry name" value="SAM_OMT_I"/>
    <property type="match status" value="1"/>
</dbReference>
<dbReference type="STRING" id="407022.SAMN05661044_01845"/>
<dbReference type="EMBL" id="FOAF01000001">
    <property type="protein sequence ID" value="SEL05540.1"/>
    <property type="molecule type" value="Genomic_DNA"/>
</dbReference>